<accession>A0A0A7LCI1</accession>
<organism evidence="1 2">
    <name type="scientific">Candidatus Methanoplasma termitum</name>
    <dbReference type="NCBI Taxonomy" id="1577791"/>
    <lineage>
        <taxon>Archaea</taxon>
        <taxon>Methanobacteriati</taxon>
        <taxon>Thermoplasmatota</taxon>
        <taxon>Thermoplasmata</taxon>
        <taxon>Methanomassiliicoccales</taxon>
        <taxon>Methanomassiliicoccaceae</taxon>
        <taxon>Candidatus Methanoplasma</taxon>
    </lineage>
</organism>
<dbReference type="RefSeq" id="WP_048112550.1">
    <property type="nucleotide sequence ID" value="NZ_CP010070.1"/>
</dbReference>
<proteinExistence type="predicted"/>
<dbReference type="EMBL" id="CP010070">
    <property type="protein sequence ID" value="AIZ56774.1"/>
    <property type="molecule type" value="Genomic_DNA"/>
</dbReference>
<gene>
    <name evidence="1" type="ORF">Mpt1_c08980</name>
</gene>
<dbReference type="AlphaFoldDB" id="A0A0A7LCI1"/>
<sequence length="104" mass="12101">MVNGFYEAMRHKGFSYNTTASLKKFKCPYCGFEFSMVYARTFACQGCSEAWKNCPKLRCAKCDTEFFITETPQIQNDIQQRVMAEHLTKIVTKYNEDNGLRPSR</sequence>
<keyword evidence="2" id="KW-1185">Reference proteome</keyword>
<reference evidence="1 2" key="1">
    <citation type="journal article" date="2014" name="Appl. Environ. Microbiol.">
        <title>Comparative Genome Analysis of 'Candidatus Methanoplasma termitum' Indicates a New Mode of Energy Metabolism in the Seventh Order of Methanogens.</title>
        <authorList>
            <person name="Lang K."/>
            <person name="Schuldes J."/>
            <person name="Klingl A."/>
            <person name="Poehlein A."/>
            <person name="Daniel R."/>
            <person name="Brune A."/>
        </authorList>
    </citation>
    <scope>NUCLEOTIDE SEQUENCE [LARGE SCALE GENOMIC DNA]</scope>
    <source>
        <strain evidence="2">Mpt1</strain>
    </source>
</reference>
<protein>
    <submittedName>
        <fullName evidence="1">Uncharacterized protein</fullName>
    </submittedName>
</protein>
<dbReference type="STRING" id="1577791.Mpt1_c08980"/>
<dbReference type="HOGENOM" id="CLU_177451_0_0_2"/>
<dbReference type="GeneID" id="24818561"/>
<name>A0A0A7LCI1_9ARCH</name>
<dbReference type="OrthoDB" id="52730at2157"/>
<dbReference type="Proteomes" id="UP000030787">
    <property type="component" value="Chromosome"/>
</dbReference>
<evidence type="ECO:0000313" key="2">
    <source>
        <dbReference type="Proteomes" id="UP000030787"/>
    </source>
</evidence>
<dbReference type="KEGG" id="mear:Mpt1_c08980"/>
<evidence type="ECO:0000313" key="1">
    <source>
        <dbReference type="EMBL" id="AIZ56774.1"/>
    </source>
</evidence>